<evidence type="ECO:0000256" key="1">
    <source>
        <dbReference type="SAM" id="MobiDB-lite"/>
    </source>
</evidence>
<name>A0A1C7N473_9FUNG</name>
<dbReference type="AlphaFoldDB" id="A0A1C7N473"/>
<feature type="compositionally biased region" description="Polar residues" evidence="1">
    <location>
        <begin position="1"/>
        <end position="11"/>
    </location>
</feature>
<evidence type="ECO:0000313" key="2">
    <source>
        <dbReference type="EMBL" id="OBZ83861.1"/>
    </source>
</evidence>
<dbReference type="EMBL" id="LUGH01000593">
    <property type="protein sequence ID" value="OBZ83861.1"/>
    <property type="molecule type" value="Genomic_DNA"/>
</dbReference>
<protein>
    <submittedName>
        <fullName evidence="2">Uncharacterized protein</fullName>
    </submittedName>
</protein>
<evidence type="ECO:0000313" key="3">
    <source>
        <dbReference type="Proteomes" id="UP000093000"/>
    </source>
</evidence>
<dbReference type="Proteomes" id="UP000093000">
    <property type="component" value="Unassembled WGS sequence"/>
</dbReference>
<gene>
    <name evidence="2" type="ORF">A0J61_08088</name>
</gene>
<comment type="caution">
    <text evidence="2">The sequence shown here is derived from an EMBL/GenBank/DDBJ whole genome shotgun (WGS) entry which is preliminary data.</text>
</comment>
<feature type="region of interest" description="Disordered" evidence="1">
    <location>
        <begin position="1"/>
        <end position="51"/>
    </location>
</feature>
<feature type="region of interest" description="Disordered" evidence="1">
    <location>
        <begin position="85"/>
        <end position="117"/>
    </location>
</feature>
<accession>A0A1C7N473</accession>
<keyword evidence="3" id="KW-1185">Reference proteome</keyword>
<organism evidence="2 3">
    <name type="scientific">Choanephora cucurbitarum</name>
    <dbReference type="NCBI Taxonomy" id="101091"/>
    <lineage>
        <taxon>Eukaryota</taxon>
        <taxon>Fungi</taxon>
        <taxon>Fungi incertae sedis</taxon>
        <taxon>Mucoromycota</taxon>
        <taxon>Mucoromycotina</taxon>
        <taxon>Mucoromycetes</taxon>
        <taxon>Mucorales</taxon>
        <taxon>Mucorineae</taxon>
        <taxon>Choanephoraceae</taxon>
        <taxon>Choanephoroideae</taxon>
        <taxon>Choanephora</taxon>
    </lineage>
</organism>
<feature type="compositionally biased region" description="Low complexity" evidence="1">
    <location>
        <begin position="13"/>
        <end position="23"/>
    </location>
</feature>
<proteinExistence type="predicted"/>
<feature type="non-terminal residue" evidence="2">
    <location>
        <position position="173"/>
    </location>
</feature>
<dbReference type="InParanoid" id="A0A1C7N473"/>
<feature type="compositionally biased region" description="Low complexity" evidence="1">
    <location>
        <begin position="85"/>
        <end position="96"/>
    </location>
</feature>
<sequence>MSQINNSNMCKKTSVSTRRSTSSARRETSAPVPDMTVENFPPLPAPAAPRGRLAATTIHTTGDIPSGQLASNEVDEFMEIDELCASSASSSASSSSVDDSETPVLPSNEAKQPESFEVIETNAPVDIKKKLNDRKKALLDQLGHIALQISVVSDLSLLKSLRKQRAEMKERLT</sequence>
<reference evidence="2 3" key="1">
    <citation type="submission" date="2016-03" db="EMBL/GenBank/DDBJ databases">
        <title>Choanephora cucurbitarum.</title>
        <authorList>
            <person name="Min B."/>
            <person name="Park H."/>
            <person name="Park J.-H."/>
            <person name="Shin H.-D."/>
            <person name="Choi I.-G."/>
        </authorList>
    </citation>
    <scope>NUCLEOTIDE SEQUENCE [LARGE SCALE GENOMIC DNA]</scope>
    <source>
        <strain evidence="2 3">KUS-F28377</strain>
    </source>
</reference>